<name>A0A379GAG6_9BACT</name>
<evidence type="ECO:0000313" key="4">
    <source>
        <dbReference type="Proteomes" id="UP000254235"/>
    </source>
</evidence>
<evidence type="ECO:0000313" key="3">
    <source>
        <dbReference type="Proteomes" id="UP000249852"/>
    </source>
</evidence>
<keyword evidence="3" id="KW-1185">Reference proteome</keyword>
<accession>A0A379GAG6</accession>
<dbReference type="Proteomes" id="UP000254235">
    <property type="component" value="Unassembled WGS sequence"/>
</dbReference>
<evidence type="ECO:0000313" key="1">
    <source>
        <dbReference type="EMBL" id="RAS43775.1"/>
    </source>
</evidence>
<protein>
    <submittedName>
        <fullName evidence="2">Uncharacterized protein</fullName>
    </submittedName>
</protein>
<dbReference type="EMBL" id="QLTQ01000021">
    <property type="protein sequence ID" value="RAS43775.1"/>
    <property type="molecule type" value="Genomic_DNA"/>
</dbReference>
<sequence>MFVFNFLFVAKIANSSETSKFNIVNRYQRNDEYFLFIPVSSNTKKTDI</sequence>
<proteinExistence type="predicted"/>
<evidence type="ECO:0000313" key="2">
    <source>
        <dbReference type="EMBL" id="SUC37896.1"/>
    </source>
</evidence>
<organism evidence="2 4">
    <name type="scientific">Prevotella pallens</name>
    <dbReference type="NCBI Taxonomy" id="60133"/>
    <lineage>
        <taxon>Bacteria</taxon>
        <taxon>Pseudomonadati</taxon>
        <taxon>Bacteroidota</taxon>
        <taxon>Bacteroidia</taxon>
        <taxon>Bacteroidales</taxon>
        <taxon>Prevotellaceae</taxon>
        <taxon>Prevotella</taxon>
    </lineage>
</organism>
<dbReference type="AlphaFoldDB" id="A0A379GAG6"/>
<dbReference type="EMBL" id="UGTP01000004">
    <property type="protein sequence ID" value="SUC37896.1"/>
    <property type="molecule type" value="Genomic_DNA"/>
</dbReference>
<reference evidence="1 3" key="1">
    <citation type="submission" date="2018-06" db="EMBL/GenBank/DDBJ databases">
        <title>Genomic Encyclopedia of Archaeal and Bacterial Type Strains, Phase II (KMG-II): from individual species to whole genera.</title>
        <authorList>
            <person name="Goeker M."/>
        </authorList>
    </citation>
    <scope>NUCLEOTIDE SEQUENCE [LARGE SCALE GENOMIC DNA]</scope>
    <source>
        <strain evidence="1 3">DSM 18710</strain>
    </source>
</reference>
<gene>
    <name evidence="1" type="ORF">BC673_12129</name>
    <name evidence="2" type="ORF">NCTC13043_02394</name>
</gene>
<reference evidence="2 4" key="2">
    <citation type="submission" date="2018-06" db="EMBL/GenBank/DDBJ databases">
        <authorList>
            <consortium name="Pathogen Informatics"/>
            <person name="Doyle S."/>
        </authorList>
    </citation>
    <scope>NUCLEOTIDE SEQUENCE [LARGE SCALE GENOMIC DNA]</scope>
    <source>
        <strain evidence="2 4">NCTC13043</strain>
    </source>
</reference>
<dbReference type="Proteomes" id="UP000249852">
    <property type="component" value="Unassembled WGS sequence"/>
</dbReference>